<evidence type="ECO:0000313" key="1">
    <source>
        <dbReference type="EMBL" id="AGY46468.1"/>
    </source>
</evidence>
<gene>
    <name evidence="1" type="ORF">PP_01</name>
</gene>
<dbReference type="KEGG" id="vg:17503310"/>
<dbReference type="EMBL" id="KF598865">
    <property type="protein sequence ID" value="AGY46468.1"/>
    <property type="molecule type" value="Genomic_DNA"/>
</dbReference>
<protein>
    <submittedName>
        <fullName evidence="1">Uncharacterized protein</fullName>
    </submittedName>
</protein>
<proteinExistence type="predicted"/>
<name>U5PVH5_9CAUD</name>
<organism evidence="1 2">
    <name type="scientific">Cyanophage PP</name>
    <dbReference type="NCBI Taxonomy" id="434346"/>
    <lineage>
        <taxon>Viruses</taxon>
        <taxon>Duplodnaviria</taxon>
        <taxon>Heunggongvirae</taxon>
        <taxon>Uroviricota</taxon>
        <taxon>Caudoviricetes</taxon>
        <taxon>Saffermanviridae</taxon>
        <taxon>Wumptrevirus</taxon>
        <taxon>Wumptrevirus PP</taxon>
    </lineage>
</organism>
<evidence type="ECO:0000313" key="2">
    <source>
        <dbReference type="Proteomes" id="UP000017664"/>
    </source>
</evidence>
<dbReference type="RefSeq" id="YP_008766959.1">
    <property type="nucleotide sequence ID" value="NC_022751.1"/>
</dbReference>
<dbReference type="GeneID" id="17503310"/>
<dbReference type="Proteomes" id="UP000017664">
    <property type="component" value="Segment"/>
</dbReference>
<accession>U5PVH5</accession>
<reference evidence="1" key="1">
    <citation type="journal article" date="2013" name="Virol. Sin.">
        <title>Characterization and genomic analysis of a plaque purified strain of cyanophage PP.</title>
        <authorList>
            <person name="Zhou Y."/>
            <person name="Lin J."/>
            <person name="Li N."/>
            <person name="Hu Z."/>
            <person name="Deng F."/>
        </authorList>
    </citation>
    <scope>NUCLEOTIDE SEQUENCE [LARGE SCALE GENOMIC DNA]</scope>
</reference>
<keyword evidence="2" id="KW-1185">Reference proteome</keyword>
<dbReference type="OrthoDB" id="33532at10239"/>
<sequence>MVYTASVGSDAYNWYDNKVIRTTDECMSDGLVPSFEFTMPDLTALPWNTLRSMCKAMGVKVKNKAQALLELRSMPDYAVYSAHLLTTH</sequence>